<evidence type="ECO:0000259" key="4">
    <source>
        <dbReference type="Pfam" id="PF00496"/>
    </source>
</evidence>
<dbReference type="PANTHER" id="PTHR30290:SF38">
    <property type="entry name" value="D,D-DIPEPTIDE-BINDING PERIPLASMIC PROTEIN DDPA-RELATED"/>
    <property type="match status" value="1"/>
</dbReference>
<dbReference type="GO" id="GO:1904680">
    <property type="term" value="F:peptide transmembrane transporter activity"/>
    <property type="evidence" value="ECO:0007669"/>
    <property type="project" value="TreeGrafter"/>
</dbReference>
<dbReference type="InterPro" id="IPR000914">
    <property type="entry name" value="SBP_5_dom"/>
</dbReference>
<dbReference type="Gene3D" id="3.40.190.10">
    <property type="entry name" value="Periplasmic binding protein-like II"/>
    <property type="match status" value="1"/>
</dbReference>
<dbReference type="CDD" id="cd08502">
    <property type="entry name" value="PBP2_NikA_DppA_OppA_like_16"/>
    <property type="match status" value="1"/>
</dbReference>
<dbReference type="Pfam" id="PF00496">
    <property type="entry name" value="SBP_bac_5"/>
    <property type="match status" value="1"/>
</dbReference>
<organism evidence="5 6">
    <name type="scientific">Achromobacter marplatensis</name>
    <dbReference type="NCBI Taxonomy" id="470868"/>
    <lineage>
        <taxon>Bacteria</taxon>
        <taxon>Pseudomonadati</taxon>
        <taxon>Pseudomonadota</taxon>
        <taxon>Betaproteobacteria</taxon>
        <taxon>Burkholderiales</taxon>
        <taxon>Alcaligenaceae</taxon>
        <taxon>Achromobacter</taxon>
    </lineage>
</organism>
<keyword evidence="2 3" id="KW-0732">Signal</keyword>
<dbReference type="AlphaFoldDB" id="A0AA42WBG1"/>
<dbReference type="GO" id="GO:0030288">
    <property type="term" value="C:outer membrane-bounded periplasmic space"/>
    <property type="evidence" value="ECO:0007669"/>
    <property type="project" value="UniProtKB-ARBA"/>
</dbReference>
<dbReference type="GO" id="GO:0043190">
    <property type="term" value="C:ATP-binding cassette (ABC) transporter complex"/>
    <property type="evidence" value="ECO:0007669"/>
    <property type="project" value="InterPro"/>
</dbReference>
<gene>
    <name evidence="5" type="ORF">N5K24_13170</name>
</gene>
<dbReference type="SUPFAM" id="SSF53850">
    <property type="entry name" value="Periplasmic binding protein-like II"/>
    <property type="match status" value="1"/>
</dbReference>
<dbReference type="InterPro" id="IPR030678">
    <property type="entry name" value="Peptide/Ni-bd"/>
</dbReference>
<comment type="similarity">
    <text evidence="1">Belongs to the bacterial solute-binding protein 5 family.</text>
</comment>
<feature type="signal peptide" evidence="3">
    <location>
        <begin position="1"/>
        <end position="20"/>
    </location>
</feature>
<dbReference type="GO" id="GO:0015833">
    <property type="term" value="P:peptide transport"/>
    <property type="evidence" value="ECO:0007669"/>
    <property type="project" value="TreeGrafter"/>
</dbReference>
<protein>
    <submittedName>
        <fullName evidence="5">ABC transporter substrate-binding protein</fullName>
    </submittedName>
</protein>
<evidence type="ECO:0000256" key="2">
    <source>
        <dbReference type="ARBA" id="ARBA00022729"/>
    </source>
</evidence>
<sequence>MAQKQSMALQAVRLALTASAVFGTAALAPVQAQTVTAVMHAALRSLDPVITTGYIVRNHGYMVYDTLFSLDGDNKIQPQMLESWKASDDGKTYTFILREGLKWHDGKPVTSADCIASIKRWASQDKMGQMMASMMSGMEAVDDRTFVMRFSEATDLAVRALAKPSAIPAFMMPERVANTPPSQAIKETIGSGPFRFVTEEYKPGVQVVYVKNTDYVPRKEPASGLAGGKVVKVDKVKWVTMPDQMTAVNALINKEIDFLEKAPFDLLPMLEGNKDINVHVLTSQGGQSEIRFNFEQPPFDNKLIRQAAVLAVDQKEVLQAQIGNPKYFQTCAAVFGCGGPYESNIGAEKLVKGDPVKAAALLKEAKYDGTPVVILMPSDNPGSAPILQVVAQSLRKAGFKVDLQSMDWQTVLNRRASHEPAAKGGWNIFGTYTVIPDIRDPLAFMGVAANGKDAWFGWPDVPEIEKRRAQFARTNDPAVLKRLADEIQELVIDEGVIVPLGQFSNLSATGKQITGVVVAPVPVFWDLQKTGK</sequence>
<name>A0AA42WBG1_9BURK</name>
<evidence type="ECO:0000256" key="1">
    <source>
        <dbReference type="ARBA" id="ARBA00005695"/>
    </source>
</evidence>
<dbReference type="EMBL" id="JAOCKG010000004">
    <property type="protein sequence ID" value="MDH2051353.1"/>
    <property type="molecule type" value="Genomic_DNA"/>
</dbReference>
<reference evidence="5" key="1">
    <citation type="submission" date="2022-09" db="EMBL/GenBank/DDBJ databases">
        <title>Intensive care unit water sources are persistently colonized with multi-drug resistant bacteria and are the site of extensive horizontal gene transfer of antibiotic resistance genes.</title>
        <authorList>
            <person name="Diorio-Toth L."/>
        </authorList>
    </citation>
    <scope>NUCLEOTIDE SEQUENCE</scope>
    <source>
        <strain evidence="5">GD03676</strain>
    </source>
</reference>
<proteinExistence type="inferred from homology"/>
<dbReference type="InterPro" id="IPR039424">
    <property type="entry name" value="SBP_5"/>
</dbReference>
<dbReference type="Gene3D" id="3.90.76.10">
    <property type="entry name" value="Dipeptide-binding Protein, Domain 1"/>
    <property type="match status" value="1"/>
</dbReference>
<dbReference type="PIRSF" id="PIRSF002741">
    <property type="entry name" value="MppA"/>
    <property type="match status" value="1"/>
</dbReference>
<evidence type="ECO:0000313" key="6">
    <source>
        <dbReference type="Proteomes" id="UP001161276"/>
    </source>
</evidence>
<dbReference type="PANTHER" id="PTHR30290">
    <property type="entry name" value="PERIPLASMIC BINDING COMPONENT OF ABC TRANSPORTER"/>
    <property type="match status" value="1"/>
</dbReference>
<evidence type="ECO:0000313" key="5">
    <source>
        <dbReference type="EMBL" id="MDH2051353.1"/>
    </source>
</evidence>
<feature type="chain" id="PRO_5041350152" evidence="3">
    <location>
        <begin position="21"/>
        <end position="532"/>
    </location>
</feature>
<evidence type="ECO:0000256" key="3">
    <source>
        <dbReference type="SAM" id="SignalP"/>
    </source>
</evidence>
<dbReference type="Gene3D" id="3.10.105.10">
    <property type="entry name" value="Dipeptide-binding Protein, Domain 3"/>
    <property type="match status" value="1"/>
</dbReference>
<dbReference type="RefSeq" id="WP_006221993.1">
    <property type="nucleotide sequence ID" value="NZ_ALJE01000002.1"/>
</dbReference>
<dbReference type="Proteomes" id="UP001161276">
    <property type="component" value="Unassembled WGS sequence"/>
</dbReference>
<comment type="caution">
    <text evidence="5">The sequence shown here is derived from an EMBL/GenBank/DDBJ whole genome shotgun (WGS) entry which is preliminary data.</text>
</comment>
<accession>A0AA42WBG1</accession>
<feature type="domain" description="Solute-binding protein family 5" evidence="4">
    <location>
        <begin position="75"/>
        <end position="431"/>
    </location>
</feature>